<dbReference type="OMA" id="CNCHHFI"/>
<dbReference type="Proteomes" id="UP000006671">
    <property type="component" value="Unassembled WGS sequence"/>
</dbReference>
<keyword evidence="2" id="KW-1185">Reference proteome</keyword>
<evidence type="ECO:0000313" key="1">
    <source>
        <dbReference type="EMBL" id="EFC47401.1"/>
    </source>
</evidence>
<dbReference type="EMBL" id="GG738855">
    <property type="protein sequence ID" value="EFC47401.1"/>
    <property type="molecule type" value="Genomic_DNA"/>
</dbReference>
<reference evidence="1 2" key="1">
    <citation type="journal article" date="2010" name="Cell">
        <title>The genome of Naegleria gruberi illuminates early eukaryotic versatility.</title>
        <authorList>
            <person name="Fritz-Laylin L.K."/>
            <person name="Prochnik S.E."/>
            <person name="Ginger M.L."/>
            <person name="Dacks J.B."/>
            <person name="Carpenter M.L."/>
            <person name="Field M.C."/>
            <person name="Kuo A."/>
            <person name="Paredez A."/>
            <person name="Chapman J."/>
            <person name="Pham J."/>
            <person name="Shu S."/>
            <person name="Neupane R."/>
            <person name="Cipriano M."/>
            <person name="Mancuso J."/>
            <person name="Tu H."/>
            <person name="Salamov A."/>
            <person name="Lindquist E."/>
            <person name="Shapiro H."/>
            <person name="Lucas S."/>
            <person name="Grigoriev I.V."/>
            <person name="Cande W.Z."/>
            <person name="Fulton C."/>
            <person name="Rokhsar D.S."/>
            <person name="Dawson S.C."/>
        </authorList>
    </citation>
    <scope>NUCLEOTIDE SEQUENCE [LARGE SCALE GENOMIC DNA]</scope>
    <source>
        <strain evidence="1 2">NEG-M</strain>
    </source>
</reference>
<dbReference type="RefSeq" id="XP_002680145.1">
    <property type="nucleotide sequence ID" value="XM_002680099.1"/>
</dbReference>
<accession>D2V7L3</accession>
<dbReference type="KEGG" id="ngr:NAEGRDRAFT_64844"/>
<gene>
    <name evidence="1" type="ORF">NAEGRDRAFT_64844</name>
</gene>
<evidence type="ECO:0000313" key="2">
    <source>
        <dbReference type="Proteomes" id="UP000006671"/>
    </source>
</evidence>
<dbReference type="OrthoDB" id="10553582at2759"/>
<dbReference type="InParanoid" id="D2V7L3"/>
<organism evidence="2">
    <name type="scientific">Naegleria gruberi</name>
    <name type="common">Amoeba</name>
    <dbReference type="NCBI Taxonomy" id="5762"/>
    <lineage>
        <taxon>Eukaryota</taxon>
        <taxon>Discoba</taxon>
        <taxon>Heterolobosea</taxon>
        <taxon>Tetramitia</taxon>
        <taxon>Eutetramitia</taxon>
        <taxon>Vahlkampfiidae</taxon>
        <taxon>Naegleria</taxon>
    </lineage>
</organism>
<dbReference type="GeneID" id="8849444"/>
<protein>
    <submittedName>
        <fullName evidence="1">Predicted protein</fullName>
    </submittedName>
</protein>
<name>D2V7L3_NAEGR</name>
<sequence>MSEEVKKRMENIRRKKRKTLPSSNLQIIEYLVNEELFLKHVMNVESIGKQMVDIHITSNHQLRNCENNNNNLNLVNSPSSNIENNIMMMEEQVKIDMADSVIEHSCSATDEAYFLNIWIGVSQLEYPCKKLITNTLFRGNLIGVNHPFIIIGPYKIDWNDSSFVKLKCDMFRAASAVMCYQYHTIRGRENVKNAITTIATVCTYWNSYKQFAKLSCNCHHFIKYLLKELSIEDDFTQTHPTLVYILDRMKLVKHERIIPWKFQSDNGARMDFIKTVKDNGIVVSCTPNQEYLEFIVNNLNQLKLLHNLFDSHKKSTTFETEELEHVNEIDCCIDSYLRGYQLRNQTMKPLDYSQINQFTSQSQQLEYPLLNGFFDW</sequence>
<proteinExistence type="predicted"/>
<dbReference type="VEuPathDB" id="AmoebaDB:NAEGRDRAFT_64844"/>
<dbReference type="AlphaFoldDB" id="D2V7L3"/>